<evidence type="ECO:0000256" key="1">
    <source>
        <dbReference type="PIRSR" id="PIRSR000705-3"/>
    </source>
</evidence>
<dbReference type="Proteomes" id="UP000064893">
    <property type="component" value="Chromosome"/>
</dbReference>
<dbReference type="KEGG" id="blq:L21SP5_01133"/>
<organism evidence="3 4">
    <name type="scientific">Salinivirga cyanobacteriivorans</name>
    <dbReference type="NCBI Taxonomy" id="1307839"/>
    <lineage>
        <taxon>Bacteria</taxon>
        <taxon>Pseudomonadati</taxon>
        <taxon>Bacteroidota</taxon>
        <taxon>Bacteroidia</taxon>
        <taxon>Bacteroidales</taxon>
        <taxon>Salinivirgaceae</taxon>
        <taxon>Salinivirga</taxon>
    </lineage>
</organism>
<dbReference type="EC" id="2.7.1.113" evidence="3"/>
<gene>
    <name evidence="3" type="primary">dgk</name>
    <name evidence="3" type="ORF">L21SP5_01133</name>
</gene>
<dbReference type="RefSeq" id="WP_057952308.1">
    <property type="nucleotide sequence ID" value="NZ_CP013118.1"/>
</dbReference>
<keyword evidence="3" id="KW-0808">Transferase</keyword>
<dbReference type="PANTHER" id="PTHR10513:SF46">
    <property type="entry name" value="DEOXYGUANOSINE KINASE"/>
    <property type="match status" value="1"/>
</dbReference>
<dbReference type="InterPro" id="IPR002624">
    <property type="entry name" value="DCK/DGK"/>
</dbReference>
<feature type="domain" description="Deoxynucleoside kinase" evidence="2">
    <location>
        <begin position="12"/>
        <end position="198"/>
    </location>
</feature>
<dbReference type="Gene3D" id="3.40.50.300">
    <property type="entry name" value="P-loop containing nucleotide triphosphate hydrolases"/>
    <property type="match status" value="1"/>
</dbReference>
<name>A0A0S2HXK4_9BACT</name>
<dbReference type="PANTHER" id="PTHR10513">
    <property type="entry name" value="DEOXYNUCLEOSIDE KINASE"/>
    <property type="match status" value="1"/>
</dbReference>
<dbReference type="GO" id="GO:0005524">
    <property type="term" value="F:ATP binding"/>
    <property type="evidence" value="ECO:0007669"/>
    <property type="project" value="UniProtKB-KW"/>
</dbReference>
<accession>A0A0S2HXK4</accession>
<dbReference type="Pfam" id="PF01712">
    <property type="entry name" value="dNK"/>
    <property type="match status" value="1"/>
</dbReference>
<sequence>MTEKPGSNYRYIVVEGNIGAGKTTLTEAYSRHLNAKEIYEQFVDNPFLPLFYENPDKYALQLELTFLVERFRQLKEELESSLFHNAIVADYYLKKSLIFASTTLDEADFKLYARIFHSMTGTLPEPDLVIYLHQNTEQLLQNIAHRGRTYESNISRTYLERIQKSYFRFFKQVSAFPVVVVDCQNIDFVADKAYLNKLLDIPFQRFNKGFNVYDLK</sequence>
<dbReference type="EMBL" id="CP013118">
    <property type="protein sequence ID" value="ALO14792.1"/>
    <property type="molecule type" value="Genomic_DNA"/>
</dbReference>
<keyword evidence="4" id="KW-1185">Reference proteome</keyword>
<dbReference type="GO" id="GO:0004138">
    <property type="term" value="F:deoxyguanosine kinase activity"/>
    <property type="evidence" value="ECO:0007669"/>
    <property type="project" value="UniProtKB-EC"/>
</dbReference>
<dbReference type="InterPro" id="IPR031314">
    <property type="entry name" value="DNK_dom"/>
</dbReference>
<dbReference type="GO" id="GO:0005737">
    <property type="term" value="C:cytoplasm"/>
    <property type="evidence" value="ECO:0007669"/>
    <property type="project" value="TreeGrafter"/>
</dbReference>
<feature type="binding site" evidence="1">
    <location>
        <begin position="16"/>
        <end position="24"/>
    </location>
    <ligand>
        <name>ATP</name>
        <dbReference type="ChEBI" id="CHEBI:30616"/>
    </ligand>
</feature>
<dbReference type="AlphaFoldDB" id="A0A0S2HXK4"/>
<proteinExistence type="predicted"/>
<dbReference type="SUPFAM" id="SSF52540">
    <property type="entry name" value="P-loop containing nucleoside triphosphate hydrolases"/>
    <property type="match status" value="1"/>
</dbReference>
<dbReference type="InterPro" id="IPR027417">
    <property type="entry name" value="P-loop_NTPase"/>
</dbReference>
<reference evidence="3 4" key="1">
    <citation type="submission" date="2015-11" db="EMBL/GenBank/DDBJ databases">
        <title>Description and complete genome sequence of a novel strain predominating in hypersaline microbial mats and representing a new family of the Bacteriodetes phylum.</title>
        <authorList>
            <person name="Spring S."/>
            <person name="Bunk B."/>
            <person name="Sproer C."/>
            <person name="Klenk H.-P."/>
        </authorList>
    </citation>
    <scope>NUCLEOTIDE SEQUENCE [LARGE SCALE GENOMIC DNA]</scope>
    <source>
        <strain evidence="3 4">L21-Spi-D4</strain>
    </source>
</reference>
<dbReference type="CDD" id="cd01673">
    <property type="entry name" value="dNK"/>
    <property type="match status" value="1"/>
</dbReference>
<dbReference type="OrthoDB" id="9776634at2"/>
<evidence type="ECO:0000259" key="2">
    <source>
        <dbReference type="Pfam" id="PF01712"/>
    </source>
</evidence>
<keyword evidence="1" id="KW-0067">ATP-binding</keyword>
<keyword evidence="3" id="KW-0418">Kinase</keyword>
<evidence type="ECO:0000313" key="3">
    <source>
        <dbReference type="EMBL" id="ALO14792.1"/>
    </source>
</evidence>
<dbReference type="PIRSF" id="PIRSF000705">
    <property type="entry name" value="DNK"/>
    <property type="match status" value="1"/>
</dbReference>
<dbReference type="STRING" id="1307839.L21SP5_01133"/>
<keyword evidence="1" id="KW-0547">Nucleotide-binding</keyword>
<evidence type="ECO:0000313" key="4">
    <source>
        <dbReference type="Proteomes" id="UP000064893"/>
    </source>
</evidence>
<dbReference type="InterPro" id="IPR050566">
    <property type="entry name" value="Deoxyribonucleoside_kinase"/>
</dbReference>
<protein>
    <submittedName>
        <fullName evidence="3">Deoxyguanosine kinase</fullName>
        <ecNumber evidence="3">2.7.1.113</ecNumber>
    </submittedName>
</protein>